<dbReference type="Proteomes" id="UP000392064">
    <property type="component" value="Chromosome"/>
</dbReference>
<reference evidence="2 3" key="1">
    <citation type="submission" date="2019-11" db="EMBL/GenBank/DDBJ databases">
        <authorList>
            <person name="Li J."/>
        </authorList>
    </citation>
    <scope>NUCLEOTIDE SEQUENCE [LARGE SCALE GENOMIC DNA]</scope>
    <source>
        <strain evidence="2 3">MF47</strain>
    </source>
</reference>
<keyword evidence="1" id="KW-0472">Membrane</keyword>
<dbReference type="Pfam" id="PF10002">
    <property type="entry name" value="DUF2243"/>
    <property type="match status" value="1"/>
</dbReference>
<name>A0A5Q2MAL4_9ACTN</name>
<evidence type="ECO:0000256" key="1">
    <source>
        <dbReference type="SAM" id="Phobius"/>
    </source>
</evidence>
<evidence type="ECO:0000313" key="3">
    <source>
        <dbReference type="Proteomes" id="UP000392064"/>
    </source>
</evidence>
<organism evidence="2 3">
    <name type="scientific">Aeromicrobium yanjiei</name>
    <dbReference type="NCBI Taxonomy" id="2662028"/>
    <lineage>
        <taxon>Bacteria</taxon>
        <taxon>Bacillati</taxon>
        <taxon>Actinomycetota</taxon>
        <taxon>Actinomycetes</taxon>
        <taxon>Propionibacteriales</taxon>
        <taxon>Nocardioidaceae</taxon>
        <taxon>Aeromicrobium</taxon>
    </lineage>
</organism>
<keyword evidence="1" id="KW-0812">Transmembrane</keyword>
<keyword evidence="1" id="KW-1133">Transmembrane helix</keyword>
<gene>
    <name evidence="2" type="ORF">GEV26_01400</name>
</gene>
<dbReference type="AlphaFoldDB" id="A0A5Q2MAL4"/>
<sequence length="169" mass="18861">MSADVRKAPVQEPPSPWGGLLMGIGLGGFVDGIVLHEIFQWHHMLTNHESDKTLSGLELNTVADGFFHVATWIFVVAGSVVMLRSWRQGRMSPNLPFHLGLLLGGWGLFNVVEGIVDHHVLKVHHVRDDLGGPLSWDLGFLAFGVLLMVVGWLLYRRGLARMQRRIAQR</sequence>
<feature type="transmembrane region" description="Helical" evidence="1">
    <location>
        <begin position="65"/>
        <end position="83"/>
    </location>
</feature>
<accession>A0A5Q2MAL4</accession>
<dbReference type="InterPro" id="IPR018719">
    <property type="entry name" value="DUF2243_membrane"/>
</dbReference>
<evidence type="ECO:0000313" key="2">
    <source>
        <dbReference type="EMBL" id="QGG40137.1"/>
    </source>
</evidence>
<proteinExistence type="predicted"/>
<keyword evidence="3" id="KW-1185">Reference proteome</keyword>
<dbReference type="EMBL" id="CP045737">
    <property type="protein sequence ID" value="QGG40137.1"/>
    <property type="molecule type" value="Genomic_DNA"/>
</dbReference>
<feature type="transmembrane region" description="Helical" evidence="1">
    <location>
        <begin position="20"/>
        <end position="39"/>
    </location>
</feature>
<feature type="transmembrane region" description="Helical" evidence="1">
    <location>
        <begin position="136"/>
        <end position="155"/>
    </location>
</feature>
<protein>
    <submittedName>
        <fullName evidence="2">DUF2243 domain-containing protein</fullName>
    </submittedName>
</protein>
<feature type="transmembrane region" description="Helical" evidence="1">
    <location>
        <begin position="95"/>
        <end position="116"/>
    </location>
</feature>
<dbReference type="KEGG" id="aef:GEV26_01400"/>